<dbReference type="InterPro" id="IPR017850">
    <property type="entry name" value="Alkaline_phosphatase_core_sf"/>
</dbReference>
<feature type="signal peptide" evidence="1">
    <location>
        <begin position="1"/>
        <end position="23"/>
    </location>
</feature>
<dbReference type="Gene3D" id="3.40.720.10">
    <property type="entry name" value="Alkaline Phosphatase, subunit A"/>
    <property type="match status" value="1"/>
</dbReference>
<feature type="chain" id="PRO_5032546271" evidence="1">
    <location>
        <begin position="24"/>
        <end position="396"/>
    </location>
</feature>
<dbReference type="InterPro" id="IPR002591">
    <property type="entry name" value="Phosphodiest/P_Trfase"/>
</dbReference>
<sequence length="396" mass="45837">MMRKKSLGLLTLILLVNFSFTERQSVLLISFDGLQSEKFEQFLSLNPNSNFSRIVNNGLKSEYMSPSNPTFTYSNHITLVTGLYPESHGLTNNVVFDPQLNEKVAFSATDDVKQWKIPEPIWYTAKKQGLKTGSSFWIGDYIWPLQPNIFLRYNSRYDVFKRIDLLIDWYKKYNLDFACIYFDEPDATGHIYGPDSNEYMTKINYMDSVFGYLLKELEKKDILKRLNLIVVSDHGMSQLTNSQFIDINKYVNSNLIDFNKSFFHVVSSIYPKSDDKLHELFEHMLNIPNVKVFLKSKIPKELNYKNNDRIGPIVVFSNEGFRLIEQNLSFVDYGGHGYLANLTSMRAIFIAQGPSFKKGKMNSFENVNVYALMCQLLDIICHSNNGTIQIFEPFLN</sequence>
<dbReference type="EMBL" id="CAJNOC010002998">
    <property type="protein sequence ID" value="CAF0962147.1"/>
    <property type="molecule type" value="Genomic_DNA"/>
</dbReference>
<comment type="caution">
    <text evidence="2">The sequence shown here is derived from an EMBL/GenBank/DDBJ whole genome shotgun (WGS) entry which is preliminary data.</text>
</comment>
<protein>
    <submittedName>
        <fullName evidence="2">Uncharacterized protein</fullName>
    </submittedName>
</protein>
<keyword evidence="1" id="KW-0732">Signal</keyword>
<organism evidence="2 3">
    <name type="scientific">Brachionus calyciflorus</name>
    <dbReference type="NCBI Taxonomy" id="104777"/>
    <lineage>
        <taxon>Eukaryota</taxon>
        <taxon>Metazoa</taxon>
        <taxon>Spiralia</taxon>
        <taxon>Gnathifera</taxon>
        <taxon>Rotifera</taxon>
        <taxon>Eurotatoria</taxon>
        <taxon>Monogononta</taxon>
        <taxon>Pseudotrocha</taxon>
        <taxon>Ploima</taxon>
        <taxon>Brachionidae</taxon>
        <taxon>Brachionus</taxon>
    </lineage>
</organism>
<reference evidence="2" key="1">
    <citation type="submission" date="2021-02" db="EMBL/GenBank/DDBJ databases">
        <authorList>
            <person name="Nowell W R."/>
        </authorList>
    </citation>
    <scope>NUCLEOTIDE SEQUENCE</scope>
    <source>
        <strain evidence="2">Ploen Becks lab</strain>
    </source>
</reference>
<evidence type="ECO:0000256" key="1">
    <source>
        <dbReference type="SAM" id="SignalP"/>
    </source>
</evidence>
<name>A0A814E2L6_9BILA</name>
<gene>
    <name evidence="2" type="ORF">OXX778_LOCUS14506</name>
</gene>
<dbReference type="PANTHER" id="PTHR10151">
    <property type="entry name" value="ECTONUCLEOTIDE PYROPHOSPHATASE/PHOSPHODIESTERASE"/>
    <property type="match status" value="1"/>
</dbReference>
<dbReference type="AlphaFoldDB" id="A0A814E2L6"/>
<dbReference type="Proteomes" id="UP000663879">
    <property type="component" value="Unassembled WGS sequence"/>
</dbReference>
<dbReference type="GO" id="GO:0016787">
    <property type="term" value="F:hydrolase activity"/>
    <property type="evidence" value="ECO:0007669"/>
    <property type="project" value="UniProtKB-ARBA"/>
</dbReference>
<dbReference type="Gene3D" id="3.30.1360.180">
    <property type="match status" value="1"/>
</dbReference>
<evidence type="ECO:0000313" key="3">
    <source>
        <dbReference type="Proteomes" id="UP000663879"/>
    </source>
</evidence>
<proteinExistence type="predicted"/>
<dbReference type="SUPFAM" id="SSF53649">
    <property type="entry name" value="Alkaline phosphatase-like"/>
    <property type="match status" value="1"/>
</dbReference>
<dbReference type="Pfam" id="PF01663">
    <property type="entry name" value="Phosphodiest"/>
    <property type="match status" value="1"/>
</dbReference>
<dbReference type="OrthoDB" id="415411at2759"/>
<dbReference type="CDD" id="cd16018">
    <property type="entry name" value="Enpp"/>
    <property type="match status" value="1"/>
</dbReference>
<accession>A0A814E2L6</accession>
<dbReference type="PANTHER" id="PTHR10151:SF120">
    <property type="entry name" value="BIS(5'-ADENOSYL)-TRIPHOSPHATASE"/>
    <property type="match status" value="1"/>
</dbReference>
<keyword evidence="3" id="KW-1185">Reference proteome</keyword>
<evidence type="ECO:0000313" key="2">
    <source>
        <dbReference type="EMBL" id="CAF0962147.1"/>
    </source>
</evidence>